<evidence type="ECO:0000256" key="3">
    <source>
        <dbReference type="ARBA" id="ARBA00022801"/>
    </source>
</evidence>
<gene>
    <name evidence="5" type="primary">mtnN</name>
    <name evidence="7" type="ORF">J2S77_000661</name>
</gene>
<dbReference type="PANTHER" id="PTHR46832">
    <property type="entry name" value="5'-METHYLTHIOADENOSINE/S-ADENOSYLHOMOCYSTEINE NUCLEOSIDASE"/>
    <property type="match status" value="1"/>
</dbReference>
<dbReference type="Gene3D" id="3.40.50.1580">
    <property type="entry name" value="Nucleoside phosphorylase domain"/>
    <property type="match status" value="1"/>
</dbReference>
<sequence length="232" mass="25521">MRYGLIGAMDEEVSWLKSQMTVEREETIAHCHFIIGHLHGHEVVLLRSGIGKVNAAISTTILHERFHPDYVINTGSSGGVDQALQVGDLVIGTETLHHDADATAFGYTYGQIPQMPARFHSDKQLVKQAQSAKSILPEDVTVVEGLIGTGDSFMSDYKRVLQVAERFSDVKALEMEAVSIAQVCHQYQTPYLIIRSLSDIAGQSSDISFEAYLDKAAKHSALLIAEILKINQ</sequence>
<proteinExistence type="inferred from homology"/>
<comment type="function">
    <text evidence="5">Catalyzes the irreversible cleavage of the glycosidic bond in both 5'-methylthioadenosine (MTA) and S-adenosylhomocysteine (SAH/AdoHcy) to adenine and the corresponding thioribose, 5'-methylthioribose and S-ribosylhomocysteine, respectively. Also cleaves 5'-deoxyadenosine, a toxic by-product of radical S-adenosylmethionine (SAM) enzymes, into 5-deoxyribose and adenine.</text>
</comment>
<comment type="caution">
    <text evidence="7">The sequence shown here is derived from an EMBL/GenBank/DDBJ whole genome shotgun (WGS) entry which is preliminary data.</text>
</comment>
<dbReference type="RefSeq" id="WP_306974601.1">
    <property type="nucleotide sequence ID" value="NZ_JAUSTQ010000002.1"/>
</dbReference>
<comment type="similarity">
    <text evidence="5">Belongs to the PNP/UDP phosphorylase family. MtnN subfamily.</text>
</comment>
<dbReference type="EMBL" id="JAUSTQ010000002">
    <property type="protein sequence ID" value="MDQ0158705.1"/>
    <property type="molecule type" value="Genomic_DNA"/>
</dbReference>
<feature type="binding site" evidence="5">
    <location>
        <begin position="175"/>
        <end position="176"/>
    </location>
    <ligand>
        <name>substrate</name>
    </ligand>
</feature>
<accession>A0ABT9VCW4</accession>
<comment type="pathway">
    <text evidence="1 5">Amino-acid biosynthesis; L-methionine biosynthesis via salvage pathway; S-methyl-5-thio-alpha-D-ribose 1-phosphate from S-methyl-5'-thioadenosine (hydrolase route): step 1/2.</text>
</comment>
<dbReference type="InterPro" id="IPR035994">
    <property type="entry name" value="Nucleoside_phosphorylase_sf"/>
</dbReference>
<dbReference type="InterPro" id="IPR010049">
    <property type="entry name" value="MTA_SAH_Nsdase"/>
</dbReference>
<keyword evidence="8" id="KW-1185">Reference proteome</keyword>
<evidence type="ECO:0000259" key="6">
    <source>
        <dbReference type="Pfam" id="PF01048"/>
    </source>
</evidence>
<keyword evidence="2 5" id="KW-0028">Amino-acid biosynthesis</keyword>
<dbReference type="PANTHER" id="PTHR46832:SF1">
    <property type="entry name" value="5'-METHYLTHIOADENOSINE_S-ADENOSYLHOMOCYSTEINE NUCLEOSIDASE"/>
    <property type="match status" value="1"/>
</dbReference>
<dbReference type="NCBIfam" id="NF004079">
    <property type="entry name" value="PRK05584.1"/>
    <property type="match status" value="1"/>
</dbReference>
<evidence type="ECO:0000256" key="4">
    <source>
        <dbReference type="ARBA" id="ARBA00023167"/>
    </source>
</evidence>
<keyword evidence="4 5" id="KW-0486">Methionine biosynthesis</keyword>
<feature type="binding site" evidence="5">
    <location>
        <position position="78"/>
    </location>
    <ligand>
        <name>substrate</name>
    </ligand>
</feature>
<evidence type="ECO:0000256" key="2">
    <source>
        <dbReference type="ARBA" id="ARBA00022605"/>
    </source>
</evidence>
<comment type="catalytic activity">
    <reaction evidence="5">
        <text>S-adenosyl-L-homocysteine + H2O = S-(5-deoxy-D-ribos-5-yl)-L-homocysteine + adenine</text>
        <dbReference type="Rhea" id="RHEA:17805"/>
        <dbReference type="ChEBI" id="CHEBI:15377"/>
        <dbReference type="ChEBI" id="CHEBI:16708"/>
        <dbReference type="ChEBI" id="CHEBI:57856"/>
        <dbReference type="ChEBI" id="CHEBI:58195"/>
        <dbReference type="EC" id="3.2.2.9"/>
    </reaction>
</comment>
<feature type="domain" description="Nucleoside phosphorylase" evidence="6">
    <location>
        <begin position="2"/>
        <end position="229"/>
    </location>
</feature>
<evidence type="ECO:0000313" key="7">
    <source>
        <dbReference type="EMBL" id="MDQ0158705.1"/>
    </source>
</evidence>
<dbReference type="GO" id="GO:0008782">
    <property type="term" value="F:adenosylhomocysteine nucleosidase activity"/>
    <property type="evidence" value="ECO:0007669"/>
    <property type="project" value="UniProtKB-EC"/>
</dbReference>
<dbReference type="CDD" id="cd09008">
    <property type="entry name" value="MTAN"/>
    <property type="match status" value="1"/>
</dbReference>
<keyword evidence="7" id="KW-0326">Glycosidase</keyword>
<dbReference type="InterPro" id="IPR000845">
    <property type="entry name" value="Nucleoside_phosphorylase_d"/>
</dbReference>
<protein>
    <recommendedName>
        <fullName evidence="5">5'-methylthioadenosine/S-adenosylhomocysteine nucleosidase</fullName>
        <shortName evidence="5">MTA/SAH nucleosidase</shortName>
        <shortName evidence="5">MTAN</shortName>
        <ecNumber evidence="5">3.2.2.9</ecNumber>
    </recommendedName>
    <alternativeName>
        <fullName evidence="5">5'-deoxyadenosine nucleosidase</fullName>
        <shortName evidence="5">DOA nucleosidase</shortName>
        <shortName evidence="5">dAdo nucleosidase</shortName>
    </alternativeName>
    <alternativeName>
        <fullName evidence="5">5'-methylthioadenosine nucleosidase</fullName>
        <shortName evidence="5">MTA nucleosidase</shortName>
    </alternativeName>
    <alternativeName>
        <fullName evidence="5">S-adenosylhomocysteine nucleosidase</fullName>
        <shortName evidence="5">AdoHcy nucleosidase</shortName>
        <shortName evidence="5">SAH nucleosidase</shortName>
        <shortName evidence="5">SRH nucleosidase</shortName>
    </alternativeName>
</protein>
<feature type="active site" description="Proton acceptor" evidence="5">
    <location>
        <position position="12"/>
    </location>
</feature>
<feature type="active site" description="Proton donor" evidence="5">
    <location>
        <position position="199"/>
    </location>
</feature>
<dbReference type="NCBIfam" id="TIGR01704">
    <property type="entry name" value="MTA_SAH-Nsdase"/>
    <property type="match status" value="1"/>
</dbReference>
<dbReference type="EC" id="3.2.2.9" evidence="5"/>
<evidence type="ECO:0000256" key="1">
    <source>
        <dbReference type="ARBA" id="ARBA00004945"/>
    </source>
</evidence>
<dbReference type="SUPFAM" id="SSF53167">
    <property type="entry name" value="Purine and uridine phosphorylases"/>
    <property type="match status" value="1"/>
</dbReference>
<organism evidence="7 8">
    <name type="scientific">Alkalibacillus salilacus</name>
    <dbReference type="NCBI Taxonomy" id="284582"/>
    <lineage>
        <taxon>Bacteria</taxon>
        <taxon>Bacillati</taxon>
        <taxon>Bacillota</taxon>
        <taxon>Bacilli</taxon>
        <taxon>Bacillales</taxon>
        <taxon>Bacillaceae</taxon>
        <taxon>Alkalibacillus</taxon>
    </lineage>
</organism>
<dbReference type="Pfam" id="PF01048">
    <property type="entry name" value="PNP_UDP_1"/>
    <property type="match status" value="1"/>
</dbReference>
<dbReference type="HAMAP" id="MF_01684">
    <property type="entry name" value="Salvage_MtnN"/>
    <property type="match status" value="1"/>
</dbReference>
<evidence type="ECO:0000256" key="5">
    <source>
        <dbReference type="HAMAP-Rule" id="MF_01684"/>
    </source>
</evidence>
<reference evidence="7 8" key="1">
    <citation type="submission" date="2023-07" db="EMBL/GenBank/DDBJ databases">
        <title>Genomic Encyclopedia of Type Strains, Phase IV (KMG-IV): sequencing the most valuable type-strain genomes for metagenomic binning, comparative biology and taxonomic classification.</title>
        <authorList>
            <person name="Goeker M."/>
        </authorList>
    </citation>
    <scope>NUCLEOTIDE SEQUENCE [LARGE SCALE GENOMIC DNA]</scope>
    <source>
        <strain evidence="7 8">DSM 16460</strain>
    </source>
</reference>
<name>A0ABT9VCW4_9BACI</name>
<evidence type="ECO:0000313" key="8">
    <source>
        <dbReference type="Proteomes" id="UP001224359"/>
    </source>
</evidence>
<comment type="catalytic activity">
    <reaction evidence="5">
        <text>S-methyl-5'-thioadenosine + H2O = 5-(methylsulfanyl)-D-ribose + adenine</text>
        <dbReference type="Rhea" id="RHEA:13617"/>
        <dbReference type="ChEBI" id="CHEBI:15377"/>
        <dbReference type="ChEBI" id="CHEBI:16708"/>
        <dbReference type="ChEBI" id="CHEBI:17509"/>
        <dbReference type="ChEBI" id="CHEBI:78440"/>
        <dbReference type="EC" id="3.2.2.9"/>
    </reaction>
</comment>
<comment type="catalytic activity">
    <reaction evidence="5">
        <text>5'-deoxyadenosine + H2O = 5-deoxy-D-ribose + adenine</text>
        <dbReference type="Rhea" id="RHEA:29859"/>
        <dbReference type="ChEBI" id="CHEBI:15377"/>
        <dbReference type="ChEBI" id="CHEBI:16708"/>
        <dbReference type="ChEBI" id="CHEBI:17319"/>
        <dbReference type="ChEBI" id="CHEBI:149540"/>
        <dbReference type="EC" id="3.2.2.9"/>
    </reaction>
</comment>
<keyword evidence="3 5" id="KW-0378">Hydrolase</keyword>
<dbReference type="Proteomes" id="UP001224359">
    <property type="component" value="Unassembled WGS sequence"/>
</dbReference>
<feature type="binding site" evidence="5">
    <location>
        <position position="154"/>
    </location>
    <ligand>
        <name>substrate</name>
    </ligand>
</feature>